<dbReference type="Pfam" id="PF13006">
    <property type="entry name" value="Nterm_IS4"/>
    <property type="match status" value="1"/>
</dbReference>
<feature type="domain" description="Transposase IS4 N-terminal" evidence="1">
    <location>
        <begin position="8"/>
        <end position="83"/>
    </location>
</feature>
<sequence>MGLFDHVRLGVVTRWVTPELVADVLEKCGVRDKKPGALPTGFMVYFTLALALFQQDSYDDVAEQLIGGSVELSESIPNKSSFAEYQYRARDHGDSEGGRVRRQRPHRI</sequence>
<proteinExistence type="predicted"/>
<organism evidence="2 3">
    <name type="scientific">Streptomyces halobius</name>
    <dbReference type="NCBI Taxonomy" id="2879846"/>
    <lineage>
        <taxon>Bacteria</taxon>
        <taxon>Bacillati</taxon>
        <taxon>Actinomycetota</taxon>
        <taxon>Actinomycetes</taxon>
        <taxon>Kitasatosporales</taxon>
        <taxon>Streptomycetaceae</taxon>
        <taxon>Streptomyces</taxon>
    </lineage>
</organism>
<evidence type="ECO:0000313" key="3">
    <source>
        <dbReference type="Proteomes" id="UP000830115"/>
    </source>
</evidence>
<accession>A0ABY4MLZ1</accession>
<dbReference type="Proteomes" id="UP000830115">
    <property type="component" value="Chromosome"/>
</dbReference>
<keyword evidence="3" id="KW-1185">Reference proteome</keyword>
<dbReference type="RefSeq" id="WP_248868400.1">
    <property type="nucleotide sequence ID" value="NZ_CP086322.1"/>
</dbReference>
<gene>
    <name evidence="2" type="ORF">K9S39_41345</name>
</gene>
<evidence type="ECO:0000259" key="1">
    <source>
        <dbReference type="Pfam" id="PF13006"/>
    </source>
</evidence>
<reference evidence="2" key="1">
    <citation type="submission" date="2021-10" db="EMBL/GenBank/DDBJ databases">
        <title>Streptomyces nigrumlapis sp.nov.,an antimicrobial producing actinobacterium isolated from Black Gobi rocks.</title>
        <authorList>
            <person name="Wen Y."/>
            <person name="Zhang W."/>
            <person name="Liu X.G."/>
        </authorList>
    </citation>
    <scope>NUCLEOTIDE SEQUENCE</scope>
    <source>
        <strain evidence="2">ST13-2-2</strain>
    </source>
</reference>
<dbReference type="InterPro" id="IPR024473">
    <property type="entry name" value="Transposases_IS4_N"/>
</dbReference>
<protein>
    <submittedName>
        <fullName evidence="2">Transposase domain-containing protein</fullName>
    </submittedName>
</protein>
<dbReference type="EMBL" id="CP086322">
    <property type="protein sequence ID" value="UQA97450.1"/>
    <property type="molecule type" value="Genomic_DNA"/>
</dbReference>
<evidence type="ECO:0000313" key="2">
    <source>
        <dbReference type="EMBL" id="UQA97450.1"/>
    </source>
</evidence>
<name>A0ABY4MLZ1_9ACTN</name>